<dbReference type="SUPFAM" id="SSF53756">
    <property type="entry name" value="UDP-Glycosyltransferase/glycogen phosphorylase"/>
    <property type="match status" value="1"/>
</dbReference>
<reference evidence="5" key="1">
    <citation type="journal article" date="2019" name="Int. J. Syst. Evol. Microbiol.">
        <title>The Global Catalogue of Microorganisms (GCM) 10K type strain sequencing project: providing services to taxonomists for standard genome sequencing and annotation.</title>
        <authorList>
            <consortium name="The Broad Institute Genomics Platform"/>
            <consortium name="The Broad Institute Genome Sequencing Center for Infectious Disease"/>
            <person name="Wu L."/>
            <person name="Ma J."/>
        </authorList>
    </citation>
    <scope>NUCLEOTIDE SEQUENCE [LARGE SCALE GENOMIC DNA]</scope>
    <source>
        <strain evidence="5">CCUG 60898</strain>
    </source>
</reference>
<keyword evidence="1 4" id="KW-0808">Transferase</keyword>
<comment type="caution">
    <text evidence="4">The sequence shown here is derived from an EMBL/GenBank/DDBJ whole genome shotgun (WGS) entry which is preliminary data.</text>
</comment>
<keyword evidence="5" id="KW-1185">Reference proteome</keyword>
<gene>
    <name evidence="4" type="ORF">ACFQ1G_14215</name>
</gene>
<dbReference type="RefSeq" id="WP_380740652.1">
    <property type="nucleotide sequence ID" value="NZ_JBHTJP010000035.1"/>
</dbReference>
<accession>A0ABW3IIP5</accession>
<dbReference type="InterPro" id="IPR028098">
    <property type="entry name" value="Glyco_trans_4-like_N"/>
</dbReference>
<dbReference type="CDD" id="cd03801">
    <property type="entry name" value="GT4_PimA-like"/>
    <property type="match status" value="1"/>
</dbReference>
<organism evidence="4 5">
    <name type="scientific">Salinimicrobium gaetbulicola</name>
    <dbReference type="NCBI Taxonomy" id="999702"/>
    <lineage>
        <taxon>Bacteria</taxon>
        <taxon>Pseudomonadati</taxon>
        <taxon>Bacteroidota</taxon>
        <taxon>Flavobacteriia</taxon>
        <taxon>Flavobacteriales</taxon>
        <taxon>Flavobacteriaceae</taxon>
        <taxon>Salinimicrobium</taxon>
    </lineage>
</organism>
<sequence length="381" mass="43837">MKILMVSIFAPHFFNWTEQLRDSGHEVYWLDVFDSNTHVEKIDFAQQIIGWRYKKNFKGRYFIKNRAPKLNRIVNLLNERKLTDVLESKIKEIRPDVIHSFVIYLSGVPILPVIEKFPEVKWILSTWGSDLYYYREQPKYLEGIKKVLPKIDYLFTDCKRDQEIARENGFQGKFMGVFPGGGGFELEKLAESSKPHEERNIILIKGYQGKHGKCVEVLKAVSGLREEFTNYEIVVFGAAEEVFEFIDSSDLKHWNNLKCLEKLARQEVLELMGRSLLYIGNSSSDGMPNTLLEAIVMGAFPIQSNPGGATAELIEDGKNGVLIEDPTDVQELKNILKEAINGSQDLKAGVAYNFEYIRPMLDRGRVREQVLEKYKLIESEI</sequence>
<protein>
    <submittedName>
        <fullName evidence="4">Glycosyltransferase family 4 protein</fullName>
        <ecNumber evidence="4">2.4.-.-</ecNumber>
    </submittedName>
</protein>
<evidence type="ECO:0000256" key="1">
    <source>
        <dbReference type="ARBA" id="ARBA00022679"/>
    </source>
</evidence>
<dbReference type="Pfam" id="PF13477">
    <property type="entry name" value="Glyco_trans_4_2"/>
    <property type="match status" value="1"/>
</dbReference>
<name>A0ABW3IIP5_9FLAO</name>
<dbReference type="Gene3D" id="3.40.50.2000">
    <property type="entry name" value="Glycogen Phosphorylase B"/>
    <property type="match status" value="2"/>
</dbReference>
<dbReference type="PANTHER" id="PTHR46401:SF2">
    <property type="entry name" value="GLYCOSYLTRANSFERASE WBBK-RELATED"/>
    <property type="match status" value="1"/>
</dbReference>
<proteinExistence type="predicted"/>
<dbReference type="EC" id="2.4.-.-" evidence="4"/>
<dbReference type="Pfam" id="PF00534">
    <property type="entry name" value="Glycos_transf_1"/>
    <property type="match status" value="1"/>
</dbReference>
<keyword evidence="4" id="KW-0328">Glycosyltransferase</keyword>
<dbReference type="PANTHER" id="PTHR46401">
    <property type="entry name" value="GLYCOSYLTRANSFERASE WBBK-RELATED"/>
    <property type="match status" value="1"/>
</dbReference>
<evidence type="ECO:0000259" key="3">
    <source>
        <dbReference type="Pfam" id="PF13477"/>
    </source>
</evidence>
<dbReference type="GO" id="GO:0016757">
    <property type="term" value="F:glycosyltransferase activity"/>
    <property type="evidence" value="ECO:0007669"/>
    <property type="project" value="UniProtKB-KW"/>
</dbReference>
<feature type="domain" description="Glycosyltransferase subfamily 4-like N-terminal" evidence="3">
    <location>
        <begin position="6"/>
        <end position="153"/>
    </location>
</feature>
<dbReference type="InterPro" id="IPR001296">
    <property type="entry name" value="Glyco_trans_1"/>
</dbReference>
<feature type="domain" description="Glycosyl transferase family 1" evidence="2">
    <location>
        <begin position="190"/>
        <end position="343"/>
    </location>
</feature>
<dbReference type="EMBL" id="JBHTJP010000035">
    <property type="protein sequence ID" value="MFD0977948.1"/>
    <property type="molecule type" value="Genomic_DNA"/>
</dbReference>
<dbReference type="Proteomes" id="UP001597100">
    <property type="component" value="Unassembled WGS sequence"/>
</dbReference>
<evidence type="ECO:0000313" key="5">
    <source>
        <dbReference type="Proteomes" id="UP001597100"/>
    </source>
</evidence>
<evidence type="ECO:0000313" key="4">
    <source>
        <dbReference type="EMBL" id="MFD0977948.1"/>
    </source>
</evidence>
<evidence type="ECO:0000259" key="2">
    <source>
        <dbReference type="Pfam" id="PF00534"/>
    </source>
</evidence>